<sequence length="614" mass="67020">MTVDLEFRGAWKPPNGGGADLDFGDTRQAVPEAASATVRLRLGPPKARIRVAYDNQVSRKLEGGGQVPWQRAHRQGAGLHDGWNDSARDRSAAAVSWQPSVTLADTVQSAGGDNQRARSASRVRWQGAGSVTCATGDHFDPLASQHRELDLLWGEGDALSGGVISPFVWLVPRSHGQSLGWQPAVPLALREAFGFSPGRWQSRRWSLPWEIGRQPRPGESHVLVDPPVVEPAPRYHPDLDFICHATRQGLAWRPALRLDFGAHPCWQPDAGVLSVPILKVYFVSNAVDVVRLPGREPIPVKSLQIGIDADSWAWGLSASLPYRALELVEPTASGPVEIEITINGVTWVMLVEGFDVRREFGQASLNIRGRSTAAYLAEPYAPKRSFVPAAPFTARQLAEQELTRAGLVTGFTLDWRLPDWLVPEGSWGYQSLSPMGVIGRIAESVGGYVNAHPRLRTLVAKSRYPVLPWNWAAEVPDRTLPIDVVKTLNLRWQEKPTFNAVYVCGERQGVTGHVVRAGTAGDLVAPTVVDGLITHADAARERGRSILADVGRQAVVTLELPMLSSLGLLDPGLLLAVGEGGKDWRGLVRATSVAAEWNESLTVRQTIEVQRHYL</sequence>
<protein>
    <submittedName>
        <fullName evidence="1">Uncharacterized protein</fullName>
    </submittedName>
</protein>
<dbReference type="PATRIC" id="fig|305.107.peg.3332"/>
<reference evidence="1" key="1">
    <citation type="submission" date="2015-10" db="EMBL/GenBank/DDBJ databases">
        <authorList>
            <person name="Gilbert D.G."/>
        </authorList>
    </citation>
    <scope>NUCLEOTIDE SEQUENCE</scope>
    <source>
        <strain evidence="1">Phyl III-seqv23</strain>
    </source>
</reference>
<proteinExistence type="predicted"/>
<organism evidence="1">
    <name type="scientific">Ralstonia solanacearum</name>
    <name type="common">Pseudomonas solanacearum</name>
    <dbReference type="NCBI Taxonomy" id="305"/>
    <lineage>
        <taxon>Bacteria</taxon>
        <taxon>Pseudomonadati</taxon>
        <taxon>Pseudomonadota</taxon>
        <taxon>Betaproteobacteria</taxon>
        <taxon>Burkholderiales</taxon>
        <taxon>Burkholderiaceae</taxon>
        <taxon>Ralstonia</taxon>
        <taxon>Ralstonia solanacearum species complex</taxon>
    </lineage>
</organism>
<name>A0A0S4UAH2_RALSL</name>
<dbReference type="AlphaFoldDB" id="A0A0S4UAH2"/>
<dbReference type="EMBL" id="LN899821">
    <property type="protein sequence ID" value="CUV19072.1"/>
    <property type="molecule type" value="Genomic_DNA"/>
</dbReference>
<evidence type="ECO:0000313" key="1">
    <source>
        <dbReference type="EMBL" id="CUV19072.1"/>
    </source>
</evidence>
<gene>
    <name evidence="1" type="ORF">PSS4_v1_900036</name>
</gene>
<accession>A0A0S4UAH2</accession>